<name>A0A7N2LCE4_QUELO</name>
<evidence type="ECO:0000259" key="14">
    <source>
        <dbReference type="Pfam" id="PF23259"/>
    </source>
</evidence>
<dbReference type="GO" id="GO:0006813">
    <property type="term" value="P:potassium ion transport"/>
    <property type="evidence" value="ECO:0007669"/>
    <property type="project" value="UniProtKB-KW"/>
</dbReference>
<feature type="domain" description="Cation/H+ exchanger transmembrane" evidence="12">
    <location>
        <begin position="55"/>
        <end position="430"/>
    </location>
</feature>
<dbReference type="PANTHER" id="PTHR32468">
    <property type="entry name" value="CATION/H + ANTIPORTER"/>
    <property type="match status" value="1"/>
</dbReference>
<feature type="domain" description="Cation/H(+) antiporter C-terminal" evidence="14">
    <location>
        <begin position="629"/>
        <end position="783"/>
    </location>
</feature>
<feature type="transmembrane region" description="Helical" evidence="11">
    <location>
        <begin position="269"/>
        <end position="297"/>
    </location>
</feature>
<feature type="transmembrane region" description="Helical" evidence="11">
    <location>
        <begin position="170"/>
        <end position="190"/>
    </location>
</feature>
<feature type="transmembrane region" description="Helical" evidence="11">
    <location>
        <begin position="348"/>
        <end position="372"/>
    </location>
</feature>
<dbReference type="Gramene" id="QL04p002032:mrna">
    <property type="protein sequence ID" value="QL04p002032:mrna"/>
    <property type="gene ID" value="QL04p002032"/>
</dbReference>
<reference evidence="15 16" key="1">
    <citation type="journal article" date="2016" name="G3 (Bethesda)">
        <title>First Draft Assembly and Annotation of the Genome of a California Endemic Oak Quercus lobata Nee (Fagaceae).</title>
        <authorList>
            <person name="Sork V.L."/>
            <person name="Fitz-Gibbon S.T."/>
            <person name="Puiu D."/>
            <person name="Crepeau M."/>
            <person name="Gugger P.F."/>
            <person name="Sherman R."/>
            <person name="Stevens K."/>
            <person name="Langley C.H."/>
            <person name="Pellegrini M."/>
            <person name="Salzberg S.L."/>
        </authorList>
    </citation>
    <scope>NUCLEOTIDE SEQUENCE [LARGE SCALE GENOMIC DNA]</scope>
    <source>
        <strain evidence="15 16">cv. SW786</strain>
    </source>
</reference>
<accession>A0A7N2LCE4</accession>
<evidence type="ECO:0000256" key="7">
    <source>
        <dbReference type="ARBA" id="ARBA00023065"/>
    </source>
</evidence>
<dbReference type="GO" id="GO:0016020">
    <property type="term" value="C:membrane"/>
    <property type="evidence" value="ECO:0007669"/>
    <property type="project" value="UniProtKB-SubCell"/>
</dbReference>
<feature type="domain" description="Cation/H(+) antiporter central" evidence="13">
    <location>
        <begin position="486"/>
        <end position="613"/>
    </location>
</feature>
<feature type="transmembrane region" description="Helical" evidence="11">
    <location>
        <begin position="139"/>
        <end position="158"/>
    </location>
</feature>
<dbReference type="EMBL" id="LRBV02000004">
    <property type="status" value="NOT_ANNOTATED_CDS"/>
    <property type="molecule type" value="Genomic_DNA"/>
</dbReference>
<evidence type="ECO:0000256" key="5">
    <source>
        <dbReference type="ARBA" id="ARBA00022958"/>
    </source>
</evidence>
<proteinExistence type="inferred from homology"/>
<dbReference type="InterPro" id="IPR006153">
    <property type="entry name" value="Cation/H_exchanger_TM"/>
</dbReference>
<sequence>MGATLTKDEELIENGVGHTQICYTKNVTRSGGLWRAENPLANSLPLFVLQLSLIILIIRIVMLILKPLRQPRIVAEILAGVLLGGSGLASTQFIHSHVFPVKSLMTLETVANLSMVYYMFLVGLETDFTLILRAGKKAYSVVLAGFAVAMPVGYGLFYKLQPKASNHGGAIFWAVALACTNFPDLARILADVKLLRSEFGRTALTSALISDLCCWVFLVVAMALLHQGKYFALGSTIALIIFCVFALRPALKWIIRHTAKEDNYNDFHVCFVLTGVIVCGFIADACGAHSIAGAFMLGVIMPKGDLTDTVMEKVEDFVSGILMPIFFLMVGLRVRIGKITYGTNWANAFLVIVLTFIPKIFSTYCISFLYGMPALDGLSLGLLMNTKGLLSLIILCTGRDLKALDNQTFSVLVLAFWLMTLVVGPILAFTYKRSRRTRHYKCRTIQNTKPDTDFRILVCIHSMRNVSGMINLLQNSNPTQLSPINVFAVHLVELTGRSSAMLIVHDTYSSTNKGRSRSNSDGIASAFESLESHSNNVSVQPLTAVSAYDSMHEDICSLAEDKRVTLIIIPFHKQLSMDGGLEDSNPPLRGVNQNVFANAPCSVAIFVDRGLNASMRRESNHAGHGQRFAMLFIGGPDDREALAYAWRMSGHSSVSLTVVRFVSDEQNAAKLNPRENKEEECNNIEKQLDDDYLEKFRQDTKCNPSVTYMEKLTNNGEETLKTISTMEHHEYDLYIVGRGEGMESPLTSGLTEWSDCPELGALGDSLVSASFTSNVSVLIVQQHGEGSSGGGEELGQVGVEEEHTGRLKEQFGHMTWQPPPRDNADKEPFVPRAAQYNEDEY</sequence>
<dbReference type="InterPro" id="IPR038770">
    <property type="entry name" value="Na+/solute_symporter_sf"/>
</dbReference>
<dbReference type="EnsemblPlants" id="QL04p002032:mrna">
    <property type="protein sequence ID" value="QL04p002032:mrna"/>
    <property type="gene ID" value="QL04p002032"/>
</dbReference>
<dbReference type="GO" id="GO:0006885">
    <property type="term" value="P:regulation of pH"/>
    <property type="evidence" value="ECO:0007669"/>
    <property type="project" value="TreeGrafter"/>
</dbReference>
<dbReference type="InterPro" id="IPR057290">
    <property type="entry name" value="CHX17_C"/>
</dbReference>
<comment type="similarity">
    <text evidence="9">Belongs to the monovalent cation:proton antiporter 2 (CPA2) transporter (TC 2.A.37) family. CHX (TC 2.A.37.4) subfamily.</text>
</comment>
<dbReference type="GO" id="GO:0012505">
    <property type="term" value="C:endomembrane system"/>
    <property type="evidence" value="ECO:0007669"/>
    <property type="project" value="TreeGrafter"/>
</dbReference>
<feature type="transmembrane region" description="Helical" evidence="11">
    <location>
        <begin position="317"/>
        <end position="336"/>
    </location>
</feature>
<dbReference type="PANTHER" id="PTHR32468:SF74">
    <property type="entry name" value="CATION_H(+) ANTIPORTER 21-RELATED"/>
    <property type="match status" value="1"/>
</dbReference>
<evidence type="ECO:0000256" key="4">
    <source>
        <dbReference type="ARBA" id="ARBA00022692"/>
    </source>
</evidence>
<keyword evidence="3" id="KW-0633">Potassium transport</keyword>
<evidence type="ECO:0000259" key="13">
    <source>
        <dbReference type="Pfam" id="PF23256"/>
    </source>
</evidence>
<evidence type="ECO:0000256" key="6">
    <source>
        <dbReference type="ARBA" id="ARBA00022989"/>
    </source>
</evidence>
<feature type="transmembrane region" description="Helical" evidence="11">
    <location>
        <begin position="378"/>
        <end position="397"/>
    </location>
</feature>
<dbReference type="Proteomes" id="UP000594261">
    <property type="component" value="Chromosome 4"/>
</dbReference>
<organism evidence="15 16">
    <name type="scientific">Quercus lobata</name>
    <name type="common">Valley oak</name>
    <dbReference type="NCBI Taxonomy" id="97700"/>
    <lineage>
        <taxon>Eukaryota</taxon>
        <taxon>Viridiplantae</taxon>
        <taxon>Streptophyta</taxon>
        <taxon>Embryophyta</taxon>
        <taxon>Tracheophyta</taxon>
        <taxon>Spermatophyta</taxon>
        <taxon>Magnoliopsida</taxon>
        <taxon>eudicotyledons</taxon>
        <taxon>Gunneridae</taxon>
        <taxon>Pentapetalae</taxon>
        <taxon>rosids</taxon>
        <taxon>fabids</taxon>
        <taxon>Fagales</taxon>
        <taxon>Fagaceae</taxon>
        <taxon>Quercus</taxon>
    </lineage>
</organism>
<keyword evidence="4 11" id="KW-0812">Transmembrane</keyword>
<feature type="transmembrane region" description="Helical" evidence="11">
    <location>
        <begin position="409"/>
        <end position="431"/>
    </location>
</feature>
<keyword evidence="16" id="KW-1185">Reference proteome</keyword>
<dbReference type="GO" id="GO:0015297">
    <property type="term" value="F:antiporter activity"/>
    <property type="evidence" value="ECO:0007669"/>
    <property type="project" value="InterPro"/>
</dbReference>
<feature type="region of interest" description="Disordered" evidence="10">
    <location>
        <begin position="784"/>
        <end position="841"/>
    </location>
</feature>
<dbReference type="Pfam" id="PF23259">
    <property type="entry name" value="CHX17_C"/>
    <property type="match status" value="1"/>
</dbReference>
<evidence type="ECO:0000256" key="10">
    <source>
        <dbReference type="SAM" id="MobiDB-lite"/>
    </source>
</evidence>
<reference evidence="15" key="2">
    <citation type="submission" date="2021-01" db="UniProtKB">
        <authorList>
            <consortium name="EnsemblPlants"/>
        </authorList>
    </citation>
    <scope>IDENTIFICATION</scope>
</reference>
<keyword evidence="2" id="KW-0813">Transport</keyword>
<dbReference type="AlphaFoldDB" id="A0A7N2LCE4"/>
<evidence type="ECO:0000256" key="3">
    <source>
        <dbReference type="ARBA" id="ARBA00022538"/>
    </source>
</evidence>
<evidence type="ECO:0000259" key="12">
    <source>
        <dbReference type="Pfam" id="PF00999"/>
    </source>
</evidence>
<keyword evidence="7" id="KW-0406">Ion transport</keyword>
<dbReference type="Gene3D" id="1.20.1530.20">
    <property type="match status" value="1"/>
</dbReference>
<dbReference type="Pfam" id="PF23256">
    <property type="entry name" value="CHX17_2nd"/>
    <property type="match status" value="1"/>
</dbReference>
<keyword evidence="6 11" id="KW-1133">Transmembrane helix</keyword>
<evidence type="ECO:0000256" key="11">
    <source>
        <dbReference type="SAM" id="Phobius"/>
    </source>
</evidence>
<feature type="transmembrane region" description="Helical" evidence="11">
    <location>
        <begin position="202"/>
        <end position="224"/>
    </location>
</feature>
<evidence type="ECO:0000256" key="9">
    <source>
        <dbReference type="ARBA" id="ARBA00038341"/>
    </source>
</evidence>
<comment type="subcellular location">
    <subcellularLocation>
        <location evidence="1">Membrane</location>
        <topology evidence="1">Multi-pass membrane protein</topology>
    </subcellularLocation>
</comment>
<evidence type="ECO:0000313" key="15">
    <source>
        <dbReference type="EnsemblPlants" id="QL04p002032:mrna"/>
    </source>
</evidence>
<dbReference type="InterPro" id="IPR057291">
    <property type="entry name" value="CHX17_2nd"/>
</dbReference>
<feature type="transmembrane region" description="Helical" evidence="11">
    <location>
        <begin position="77"/>
        <end position="95"/>
    </location>
</feature>
<feature type="transmembrane region" description="Helical" evidence="11">
    <location>
        <begin position="230"/>
        <end position="248"/>
    </location>
</feature>
<dbReference type="Pfam" id="PF00999">
    <property type="entry name" value="Na_H_Exchanger"/>
    <property type="match status" value="1"/>
</dbReference>
<feature type="transmembrane region" description="Helical" evidence="11">
    <location>
        <begin position="115"/>
        <end position="132"/>
    </location>
</feature>
<dbReference type="OMA" id="ENTPWEM"/>
<feature type="compositionally biased region" description="Basic and acidic residues" evidence="10">
    <location>
        <begin position="800"/>
        <end position="811"/>
    </location>
</feature>
<feature type="transmembrane region" description="Helical" evidence="11">
    <location>
        <begin position="44"/>
        <end position="65"/>
    </location>
</feature>
<evidence type="ECO:0000256" key="1">
    <source>
        <dbReference type="ARBA" id="ARBA00004141"/>
    </source>
</evidence>
<protein>
    <recommendedName>
        <fullName evidence="17">Cation/H+ exchanger domain-containing protein</fullName>
    </recommendedName>
</protein>
<dbReference type="GO" id="GO:1902600">
    <property type="term" value="P:proton transmembrane transport"/>
    <property type="evidence" value="ECO:0007669"/>
    <property type="project" value="InterPro"/>
</dbReference>
<dbReference type="InterPro" id="IPR050794">
    <property type="entry name" value="CPA2_transporter"/>
</dbReference>
<dbReference type="InParanoid" id="A0A7N2LCE4"/>
<evidence type="ECO:0000313" key="16">
    <source>
        <dbReference type="Proteomes" id="UP000594261"/>
    </source>
</evidence>
<evidence type="ECO:0000256" key="2">
    <source>
        <dbReference type="ARBA" id="ARBA00022448"/>
    </source>
</evidence>
<evidence type="ECO:0000256" key="8">
    <source>
        <dbReference type="ARBA" id="ARBA00023136"/>
    </source>
</evidence>
<evidence type="ECO:0008006" key="17">
    <source>
        <dbReference type="Google" id="ProtNLM"/>
    </source>
</evidence>
<keyword evidence="5" id="KW-0630">Potassium</keyword>
<keyword evidence="8 11" id="KW-0472">Membrane</keyword>
<dbReference type="Gene3D" id="3.40.50.12370">
    <property type="match status" value="1"/>
</dbReference>